<dbReference type="AlphaFoldDB" id="A0A9P7N2C5"/>
<protein>
    <submittedName>
        <fullName evidence="2">Uncharacterized protein</fullName>
    </submittedName>
</protein>
<dbReference type="EMBL" id="SRPW01003985">
    <property type="protein sequence ID" value="KAG5985690.1"/>
    <property type="molecule type" value="Genomic_DNA"/>
</dbReference>
<gene>
    <name evidence="2" type="ORF">E4U43_005942</name>
</gene>
<reference evidence="2" key="1">
    <citation type="journal article" date="2020" name="bioRxiv">
        <title>Whole genome comparisons of ergot fungi reveals the divergence and evolution of species within the genus Claviceps are the result of varying mechanisms driving genome evolution and host range expansion.</title>
        <authorList>
            <person name="Wyka S.A."/>
            <person name="Mondo S.J."/>
            <person name="Liu M."/>
            <person name="Dettman J."/>
            <person name="Nalam V."/>
            <person name="Broders K.D."/>
        </authorList>
    </citation>
    <scope>NUCLEOTIDE SEQUENCE</scope>
    <source>
        <strain evidence="2">CCC 602</strain>
    </source>
</reference>
<comment type="caution">
    <text evidence="2">The sequence shown here is derived from an EMBL/GenBank/DDBJ whole genome shotgun (WGS) entry which is preliminary data.</text>
</comment>
<evidence type="ECO:0000313" key="2">
    <source>
        <dbReference type="EMBL" id="KAG5985690.1"/>
    </source>
</evidence>
<organism evidence="2 3">
    <name type="scientific">Claviceps pusilla</name>
    <dbReference type="NCBI Taxonomy" id="123648"/>
    <lineage>
        <taxon>Eukaryota</taxon>
        <taxon>Fungi</taxon>
        <taxon>Dikarya</taxon>
        <taxon>Ascomycota</taxon>
        <taxon>Pezizomycotina</taxon>
        <taxon>Sordariomycetes</taxon>
        <taxon>Hypocreomycetidae</taxon>
        <taxon>Hypocreales</taxon>
        <taxon>Clavicipitaceae</taxon>
        <taxon>Claviceps</taxon>
    </lineage>
</organism>
<feature type="region of interest" description="Disordered" evidence="1">
    <location>
        <begin position="1"/>
        <end position="22"/>
    </location>
</feature>
<dbReference type="Proteomes" id="UP000748025">
    <property type="component" value="Unassembled WGS sequence"/>
</dbReference>
<feature type="region of interest" description="Disordered" evidence="1">
    <location>
        <begin position="54"/>
        <end position="88"/>
    </location>
</feature>
<evidence type="ECO:0000313" key="3">
    <source>
        <dbReference type="Proteomes" id="UP000748025"/>
    </source>
</evidence>
<keyword evidence="3" id="KW-1185">Reference proteome</keyword>
<evidence type="ECO:0000256" key="1">
    <source>
        <dbReference type="SAM" id="MobiDB-lite"/>
    </source>
</evidence>
<sequence length="88" mass="9318">MSPGRLPSSAWTSRVRSPAGQDAEAVSSRLELLPADPRTSPLASIHVDRILSASRVSRPNSQETRAHEVLGSKRNPISPSGAASHPVD</sequence>
<feature type="compositionally biased region" description="Polar residues" evidence="1">
    <location>
        <begin position="54"/>
        <end position="63"/>
    </location>
</feature>
<name>A0A9P7N2C5_9HYPO</name>
<accession>A0A9P7N2C5</accession>
<proteinExistence type="predicted"/>